<dbReference type="OrthoDB" id="9908575at2759"/>
<name>A0A2I0SZV9_LIMLA</name>
<protein>
    <submittedName>
        <fullName evidence="2">Trafficking kinesin-binding protein 1 isoform x1</fullName>
    </submittedName>
</protein>
<evidence type="ECO:0000256" key="1">
    <source>
        <dbReference type="SAM" id="MobiDB-lite"/>
    </source>
</evidence>
<sequence>MNVPRLLEANSSKEKEFCSCQPDPVSSAGPPDGSLYNPVKPAKLDATALHDCTLAATVPPSELSNHAVLACDTGIHEEHYVSEAVEDDVPDCREYRDACTITGKQPNLLLWEGYGNV</sequence>
<gene>
    <name evidence="2" type="ORF">llap_22634</name>
</gene>
<evidence type="ECO:0000313" key="3">
    <source>
        <dbReference type="Proteomes" id="UP000233556"/>
    </source>
</evidence>
<proteinExistence type="predicted"/>
<evidence type="ECO:0000313" key="2">
    <source>
        <dbReference type="EMBL" id="PKU27062.1"/>
    </source>
</evidence>
<dbReference type="AlphaFoldDB" id="A0A2I0SZV9"/>
<reference evidence="3" key="1">
    <citation type="submission" date="2017-11" db="EMBL/GenBank/DDBJ databases">
        <authorList>
            <person name="Lima N.C."/>
            <person name="Parody-Merino A.M."/>
            <person name="Battley P.F."/>
            <person name="Fidler A.E."/>
            <person name="Prosdocimi F."/>
        </authorList>
    </citation>
    <scope>NUCLEOTIDE SEQUENCE [LARGE SCALE GENOMIC DNA]</scope>
</reference>
<reference evidence="3" key="2">
    <citation type="submission" date="2017-12" db="EMBL/GenBank/DDBJ databases">
        <title>Genome sequence of the Bar-tailed Godwit (Limosa lapponica baueri).</title>
        <authorList>
            <person name="Lima N.C.B."/>
            <person name="Parody-Merino A.M."/>
            <person name="Battley P.F."/>
            <person name="Fidler A.E."/>
            <person name="Prosdocimi F."/>
        </authorList>
    </citation>
    <scope>NUCLEOTIDE SEQUENCE [LARGE SCALE GENOMIC DNA]</scope>
</reference>
<dbReference type="EMBL" id="KZ532065">
    <property type="protein sequence ID" value="PKU27062.1"/>
    <property type="molecule type" value="Genomic_DNA"/>
</dbReference>
<keyword evidence="3" id="KW-1185">Reference proteome</keyword>
<accession>A0A2I0SZV9</accession>
<dbReference type="Proteomes" id="UP000233556">
    <property type="component" value="Unassembled WGS sequence"/>
</dbReference>
<feature type="region of interest" description="Disordered" evidence="1">
    <location>
        <begin position="1"/>
        <end position="34"/>
    </location>
</feature>
<organism evidence="2 3">
    <name type="scientific">Limosa lapponica baueri</name>
    <dbReference type="NCBI Taxonomy" id="1758121"/>
    <lineage>
        <taxon>Eukaryota</taxon>
        <taxon>Metazoa</taxon>
        <taxon>Chordata</taxon>
        <taxon>Craniata</taxon>
        <taxon>Vertebrata</taxon>
        <taxon>Euteleostomi</taxon>
        <taxon>Archelosauria</taxon>
        <taxon>Archosauria</taxon>
        <taxon>Dinosauria</taxon>
        <taxon>Saurischia</taxon>
        <taxon>Theropoda</taxon>
        <taxon>Coelurosauria</taxon>
        <taxon>Aves</taxon>
        <taxon>Neognathae</taxon>
        <taxon>Neoaves</taxon>
        <taxon>Charadriiformes</taxon>
        <taxon>Scolopacidae</taxon>
        <taxon>Limosa</taxon>
    </lineage>
</organism>